<keyword evidence="4 9" id="KW-0810">Translation regulation</keyword>
<evidence type="ECO:0000256" key="4">
    <source>
        <dbReference type="ARBA" id="ARBA00022845"/>
    </source>
</evidence>
<protein>
    <recommendedName>
        <fullName evidence="8 9">Large ribosomal subunit protein uL1</fullName>
    </recommendedName>
</protein>
<evidence type="ECO:0000256" key="3">
    <source>
        <dbReference type="ARBA" id="ARBA00022730"/>
    </source>
</evidence>
<dbReference type="PANTHER" id="PTHR36427:SF3">
    <property type="entry name" value="LARGE RIBOSOMAL SUBUNIT PROTEIN UL1M"/>
    <property type="match status" value="1"/>
</dbReference>
<dbReference type="GO" id="GO:0015934">
    <property type="term" value="C:large ribosomal subunit"/>
    <property type="evidence" value="ECO:0007669"/>
    <property type="project" value="InterPro"/>
</dbReference>
<dbReference type="FunFam" id="3.40.50.790:FF:000001">
    <property type="entry name" value="50S ribosomal protein L1"/>
    <property type="match status" value="1"/>
</dbReference>
<dbReference type="Proteomes" id="UP000295244">
    <property type="component" value="Unassembled WGS sequence"/>
</dbReference>
<accession>A0A4R1BMW8</accession>
<dbReference type="PIRSF" id="PIRSF002155">
    <property type="entry name" value="Ribosomal_L1"/>
    <property type="match status" value="1"/>
</dbReference>
<dbReference type="EMBL" id="SKBU01000010">
    <property type="protein sequence ID" value="TCJ18687.1"/>
    <property type="molecule type" value="Genomic_DNA"/>
</dbReference>
<keyword evidence="5 9" id="KW-0694">RNA-binding</keyword>
<keyword evidence="2 9" id="KW-0678">Repressor</keyword>
<evidence type="ECO:0000256" key="8">
    <source>
        <dbReference type="ARBA" id="ARBA00035241"/>
    </source>
</evidence>
<comment type="subunit">
    <text evidence="9">Part of the 50S ribosomal subunit.</text>
</comment>
<comment type="function">
    <text evidence="9">Binds directly to 23S rRNA. The L1 stalk is quite mobile in the ribosome, and is involved in E site tRNA release.</text>
</comment>
<dbReference type="InterPro" id="IPR016095">
    <property type="entry name" value="Ribosomal_uL1_3-a/b-sand"/>
</dbReference>
<gene>
    <name evidence="9" type="primary">rplA</name>
    <name evidence="11" type="ORF">E0L93_05300</name>
</gene>
<dbReference type="PANTHER" id="PTHR36427">
    <property type="entry name" value="54S RIBOSOMAL PROTEIN L1, MITOCHONDRIAL"/>
    <property type="match status" value="1"/>
</dbReference>
<dbReference type="InterPro" id="IPR005878">
    <property type="entry name" value="Ribosom_uL1_bac-type"/>
</dbReference>
<dbReference type="GO" id="GO:0006417">
    <property type="term" value="P:regulation of translation"/>
    <property type="evidence" value="ECO:0007669"/>
    <property type="project" value="UniProtKB-KW"/>
</dbReference>
<comment type="similarity">
    <text evidence="1 9 10">Belongs to the universal ribosomal protein uL1 family.</text>
</comment>
<dbReference type="GO" id="GO:0000049">
    <property type="term" value="F:tRNA binding"/>
    <property type="evidence" value="ECO:0007669"/>
    <property type="project" value="UniProtKB-KW"/>
</dbReference>
<evidence type="ECO:0000256" key="9">
    <source>
        <dbReference type="HAMAP-Rule" id="MF_01318"/>
    </source>
</evidence>
<dbReference type="GO" id="GO:0006412">
    <property type="term" value="P:translation"/>
    <property type="evidence" value="ECO:0007669"/>
    <property type="project" value="UniProtKB-UniRule"/>
</dbReference>
<evidence type="ECO:0000256" key="1">
    <source>
        <dbReference type="ARBA" id="ARBA00010531"/>
    </source>
</evidence>
<dbReference type="SUPFAM" id="SSF56808">
    <property type="entry name" value="Ribosomal protein L1"/>
    <property type="match status" value="1"/>
</dbReference>
<dbReference type="Gene3D" id="3.30.190.20">
    <property type="match status" value="1"/>
</dbReference>
<dbReference type="InterPro" id="IPR002143">
    <property type="entry name" value="Ribosomal_uL1"/>
</dbReference>
<dbReference type="HAMAP" id="MF_01318_B">
    <property type="entry name" value="Ribosomal_uL1_B"/>
    <property type="match status" value="1"/>
</dbReference>
<dbReference type="GO" id="GO:0003735">
    <property type="term" value="F:structural constituent of ribosome"/>
    <property type="evidence" value="ECO:0007669"/>
    <property type="project" value="InterPro"/>
</dbReference>
<evidence type="ECO:0000256" key="7">
    <source>
        <dbReference type="ARBA" id="ARBA00023274"/>
    </source>
</evidence>
<keyword evidence="9" id="KW-0820">tRNA-binding</keyword>
<keyword evidence="12" id="KW-1185">Reference proteome</keyword>
<dbReference type="InterPro" id="IPR028364">
    <property type="entry name" value="Ribosomal_uL1/biogenesis"/>
</dbReference>
<dbReference type="Pfam" id="PF00687">
    <property type="entry name" value="Ribosomal_L1"/>
    <property type="match status" value="1"/>
</dbReference>
<reference evidence="11 12" key="1">
    <citation type="submission" date="2019-03" db="EMBL/GenBank/DDBJ databases">
        <title>Whole genome sequence of a novel Rubrobacter taiwanensis strain, isolated from Yellowstone National Park.</title>
        <authorList>
            <person name="Freed S."/>
            <person name="Ramaley R.F."/>
            <person name="Kyndt J.A."/>
        </authorList>
    </citation>
    <scope>NUCLEOTIDE SEQUENCE [LARGE SCALE GENOMIC DNA]</scope>
    <source>
        <strain evidence="11 12">Yellowstone</strain>
    </source>
</reference>
<dbReference type="NCBIfam" id="TIGR01169">
    <property type="entry name" value="rplA_bact"/>
    <property type="match status" value="1"/>
</dbReference>
<comment type="caution">
    <text evidence="11">The sequence shown here is derived from an EMBL/GenBank/DDBJ whole genome shotgun (WGS) entry which is preliminary data.</text>
</comment>
<dbReference type="InterPro" id="IPR023673">
    <property type="entry name" value="Ribosomal_uL1_CS"/>
</dbReference>
<evidence type="ECO:0000313" key="12">
    <source>
        <dbReference type="Proteomes" id="UP000295244"/>
    </source>
</evidence>
<keyword evidence="6 9" id="KW-0689">Ribosomal protein</keyword>
<sequence length="230" mass="25537">MAGKRLLEQREKVERTRLYSPREALELLKELDGAGFDETVEAHIRLNVDPRKADQMVRGTLMLPHGTGKTRRVAVFAEGEKAREAEEAGADVIGSGDLADRIRNEGWMEFDVAVATPDQMRVVGQLGPILGPRGLMPNPKSGTVTMEIGKAVEDIKRGKVEYRVDRYGIIHAVLGKKSFDVDRLVENYFALREELVRARPAAVKGRYIKSVSLSTTMGPSVRVDPAVERE</sequence>
<evidence type="ECO:0000256" key="5">
    <source>
        <dbReference type="ARBA" id="ARBA00022884"/>
    </source>
</evidence>
<evidence type="ECO:0000256" key="10">
    <source>
        <dbReference type="RuleBase" id="RU000659"/>
    </source>
</evidence>
<dbReference type="OrthoDB" id="9803740at2"/>
<dbReference type="InterPro" id="IPR023674">
    <property type="entry name" value="Ribosomal_uL1-like"/>
</dbReference>
<keyword evidence="3 9" id="KW-0699">rRNA-binding</keyword>
<proteinExistence type="inferred from homology"/>
<dbReference type="Gene3D" id="3.40.50.790">
    <property type="match status" value="1"/>
</dbReference>
<dbReference type="CDD" id="cd00403">
    <property type="entry name" value="Ribosomal_L1"/>
    <property type="match status" value="1"/>
</dbReference>
<dbReference type="PROSITE" id="PS01199">
    <property type="entry name" value="RIBOSOMAL_L1"/>
    <property type="match status" value="1"/>
</dbReference>
<dbReference type="RefSeq" id="WP_132689509.1">
    <property type="nucleotide sequence ID" value="NZ_SKBU01000010.1"/>
</dbReference>
<keyword evidence="7 9" id="KW-0687">Ribonucleoprotein</keyword>
<evidence type="ECO:0000313" key="11">
    <source>
        <dbReference type="EMBL" id="TCJ18687.1"/>
    </source>
</evidence>
<evidence type="ECO:0000256" key="6">
    <source>
        <dbReference type="ARBA" id="ARBA00022980"/>
    </source>
</evidence>
<dbReference type="GO" id="GO:0019843">
    <property type="term" value="F:rRNA binding"/>
    <property type="evidence" value="ECO:0007669"/>
    <property type="project" value="UniProtKB-UniRule"/>
</dbReference>
<dbReference type="AlphaFoldDB" id="A0A4R1BMW8"/>
<organism evidence="11 12">
    <name type="scientific">Rubrobacter taiwanensis</name>
    <dbReference type="NCBI Taxonomy" id="185139"/>
    <lineage>
        <taxon>Bacteria</taxon>
        <taxon>Bacillati</taxon>
        <taxon>Actinomycetota</taxon>
        <taxon>Rubrobacteria</taxon>
        <taxon>Rubrobacterales</taxon>
        <taxon>Rubrobacteraceae</taxon>
        <taxon>Rubrobacter</taxon>
    </lineage>
</organism>
<comment type="function">
    <text evidence="9">Protein L1 is also a translational repressor protein, it controls the translation of the L11 operon by binding to its mRNA.</text>
</comment>
<evidence type="ECO:0000256" key="2">
    <source>
        <dbReference type="ARBA" id="ARBA00022491"/>
    </source>
</evidence>
<name>A0A4R1BMW8_9ACTN</name>